<name>A0AAN7ZWW0_9SACH</name>
<sequence length="401" mass="45315">MDQQELFNGTNNKDDIQELSKHSNLELKKNSGNVYINGNPHDHLINTLGVSKKLGSSVLNELDSRTNAKFEQLFVSNDDHTESLMDLTFSERFNIAHNSQFKTMESLNSHYCVKFLNPNNNDDNVIDGNIYKTPLKKNLQTEQLQSNSIKRLKTTQNLLSTPPPILDITRRIRRLRLRNSLSNNNNNNNNSTVNTSSNGGNSRSGYGLRSNHDSRSIVNSKIKNTPITKPQKPLEPPSFLRPTITSLNKMKRSDKMNDINSKIRPQKIRMQIVSNNTTATMYSSFQNKDKKIFGEEKSGRRVKSTGNTISNSSESLSVFERLYKQSTVSRSVSMNNVTSNKTIKKHEDMDENNNKIIGKNSNGSNSSTIQFGRSKTTSGLSDHITTNKNCNISLKTRPAWR</sequence>
<reference evidence="3" key="1">
    <citation type="submission" date="2023-07" db="EMBL/GenBank/DDBJ databases">
        <title>A draft genome of Kazachstania heterogenica Y-27499.</title>
        <authorList>
            <person name="Donic C."/>
            <person name="Kralova J.S."/>
            <person name="Fidel L."/>
            <person name="Ben-Dor S."/>
            <person name="Jung S."/>
        </authorList>
    </citation>
    <scope>NUCLEOTIDE SEQUENCE [LARGE SCALE GENOMIC DNA]</scope>
    <source>
        <strain evidence="3">Y27499</strain>
    </source>
</reference>
<evidence type="ECO:0000256" key="1">
    <source>
        <dbReference type="SAM" id="MobiDB-lite"/>
    </source>
</evidence>
<feature type="region of interest" description="Disordered" evidence="1">
    <location>
        <begin position="356"/>
        <end position="382"/>
    </location>
</feature>
<accession>A0AAN7ZWW0</accession>
<keyword evidence="3" id="KW-1185">Reference proteome</keyword>
<evidence type="ECO:0000313" key="2">
    <source>
        <dbReference type="EMBL" id="KAK5773851.1"/>
    </source>
</evidence>
<feature type="compositionally biased region" description="Polar residues" evidence="1">
    <location>
        <begin position="216"/>
        <end position="228"/>
    </location>
</feature>
<dbReference type="EMBL" id="JAWIZZ010000064">
    <property type="protein sequence ID" value="KAK5773851.1"/>
    <property type="molecule type" value="Genomic_DNA"/>
</dbReference>
<comment type="caution">
    <text evidence="2">The sequence shown here is derived from an EMBL/GenBank/DDBJ whole genome shotgun (WGS) entry which is preliminary data.</text>
</comment>
<feature type="compositionally biased region" description="Polar residues" evidence="1">
    <location>
        <begin position="368"/>
        <end position="382"/>
    </location>
</feature>
<dbReference type="InterPro" id="IPR031401">
    <property type="entry name" value="She1"/>
</dbReference>
<dbReference type="GO" id="GO:0015630">
    <property type="term" value="C:microtubule cytoskeleton"/>
    <property type="evidence" value="ECO:0007669"/>
    <property type="project" value="InterPro"/>
</dbReference>
<dbReference type="GO" id="GO:0008017">
    <property type="term" value="F:microtubule binding"/>
    <property type="evidence" value="ECO:0007669"/>
    <property type="project" value="InterPro"/>
</dbReference>
<organism evidence="2 3">
    <name type="scientific">Arxiozyma heterogenica</name>
    <dbReference type="NCBI Taxonomy" id="278026"/>
    <lineage>
        <taxon>Eukaryota</taxon>
        <taxon>Fungi</taxon>
        <taxon>Dikarya</taxon>
        <taxon>Ascomycota</taxon>
        <taxon>Saccharomycotina</taxon>
        <taxon>Saccharomycetes</taxon>
        <taxon>Saccharomycetales</taxon>
        <taxon>Saccharomycetaceae</taxon>
        <taxon>Arxiozyma</taxon>
    </lineage>
</organism>
<dbReference type="Proteomes" id="UP001306508">
    <property type="component" value="Unassembled WGS sequence"/>
</dbReference>
<feature type="region of interest" description="Disordered" evidence="1">
    <location>
        <begin position="179"/>
        <end position="241"/>
    </location>
</feature>
<dbReference type="Pfam" id="PF17077">
    <property type="entry name" value="Msap1"/>
    <property type="match status" value="1"/>
</dbReference>
<feature type="compositionally biased region" description="Low complexity" evidence="1">
    <location>
        <begin position="356"/>
        <end position="367"/>
    </location>
</feature>
<evidence type="ECO:0000313" key="3">
    <source>
        <dbReference type="Proteomes" id="UP001306508"/>
    </source>
</evidence>
<proteinExistence type="predicted"/>
<dbReference type="AlphaFoldDB" id="A0AAN7ZWW0"/>
<protein>
    <submittedName>
        <fullName evidence="2">Uncharacterized protein</fullName>
    </submittedName>
</protein>
<gene>
    <name evidence="2" type="ORF">RI543_004907</name>
</gene>
<feature type="compositionally biased region" description="Low complexity" evidence="1">
    <location>
        <begin position="179"/>
        <end position="209"/>
    </location>
</feature>